<dbReference type="PROSITE" id="PS51257">
    <property type="entry name" value="PROKAR_LIPOPROTEIN"/>
    <property type="match status" value="1"/>
</dbReference>
<dbReference type="AlphaFoldDB" id="A0A2P2N0S9"/>
<accession>A0A2P2N0S9</accession>
<reference evidence="1" key="1">
    <citation type="submission" date="2018-02" db="EMBL/GenBank/DDBJ databases">
        <title>Rhizophora mucronata_Transcriptome.</title>
        <authorList>
            <person name="Meera S.P."/>
            <person name="Sreeshan A."/>
            <person name="Augustine A."/>
        </authorList>
    </citation>
    <scope>NUCLEOTIDE SEQUENCE</scope>
    <source>
        <tissue evidence="1">Leaf</tissue>
    </source>
</reference>
<evidence type="ECO:0000313" key="1">
    <source>
        <dbReference type="EMBL" id="MBX36097.1"/>
    </source>
</evidence>
<dbReference type="EMBL" id="GGEC01055613">
    <property type="protein sequence ID" value="MBX36097.1"/>
    <property type="molecule type" value="Transcribed_RNA"/>
</dbReference>
<sequence length="53" mass="5866">MRCMPTLLSLNSNQWGSFQAGREGVGQWGGASISCIDCYDNQAGMLDEKKWHS</sequence>
<name>A0A2P2N0S9_RHIMU</name>
<proteinExistence type="predicted"/>
<organism evidence="1">
    <name type="scientific">Rhizophora mucronata</name>
    <name type="common">Asiatic mangrove</name>
    <dbReference type="NCBI Taxonomy" id="61149"/>
    <lineage>
        <taxon>Eukaryota</taxon>
        <taxon>Viridiplantae</taxon>
        <taxon>Streptophyta</taxon>
        <taxon>Embryophyta</taxon>
        <taxon>Tracheophyta</taxon>
        <taxon>Spermatophyta</taxon>
        <taxon>Magnoliopsida</taxon>
        <taxon>eudicotyledons</taxon>
        <taxon>Gunneridae</taxon>
        <taxon>Pentapetalae</taxon>
        <taxon>rosids</taxon>
        <taxon>fabids</taxon>
        <taxon>Malpighiales</taxon>
        <taxon>Rhizophoraceae</taxon>
        <taxon>Rhizophora</taxon>
    </lineage>
</organism>
<protein>
    <submittedName>
        <fullName evidence="1">Uncharacterized protein</fullName>
    </submittedName>
</protein>